<protein>
    <recommendedName>
        <fullName evidence="4">DUF4306 domain-containing protein</fullName>
    </recommendedName>
</protein>
<dbReference type="AlphaFoldDB" id="A0A226I1Y9"/>
<sequence length="93" mass="10947">MRNKTILYFVITLISIFLLCYFGLQDFNRKGYDTSQQDFSKTKGGFIPEQHTDYIFTTVTSEFTFSNMFFILAVTSLFFVLIWKKIIKKSPKS</sequence>
<feature type="transmembrane region" description="Helical" evidence="1">
    <location>
        <begin position="63"/>
        <end position="83"/>
    </location>
</feature>
<keyword evidence="1" id="KW-0472">Membrane</keyword>
<dbReference type="RefSeq" id="WP_089053911.1">
    <property type="nucleotide sequence ID" value="NZ_MUHA01000010.1"/>
</dbReference>
<accession>A0A226I1Y9</accession>
<organism evidence="2 3">
    <name type="scientific">Flavobacterium oncorhynchi</name>
    <dbReference type="NCBI Taxonomy" id="728056"/>
    <lineage>
        <taxon>Bacteria</taxon>
        <taxon>Pseudomonadati</taxon>
        <taxon>Bacteroidota</taxon>
        <taxon>Flavobacteriia</taxon>
        <taxon>Flavobacteriales</taxon>
        <taxon>Flavobacteriaceae</taxon>
        <taxon>Flavobacterium</taxon>
    </lineage>
</organism>
<keyword evidence="3" id="KW-1185">Reference proteome</keyword>
<gene>
    <name evidence="2" type="ORF">B0A75_08760</name>
</gene>
<keyword evidence="1" id="KW-1133">Transmembrane helix</keyword>
<comment type="caution">
    <text evidence="2">The sequence shown here is derived from an EMBL/GenBank/DDBJ whole genome shotgun (WGS) entry which is preliminary data.</text>
</comment>
<name>A0A226I1Y9_9FLAO</name>
<evidence type="ECO:0000256" key="1">
    <source>
        <dbReference type="SAM" id="Phobius"/>
    </source>
</evidence>
<feature type="transmembrane region" description="Helical" evidence="1">
    <location>
        <begin position="7"/>
        <end position="24"/>
    </location>
</feature>
<evidence type="ECO:0008006" key="4">
    <source>
        <dbReference type="Google" id="ProtNLM"/>
    </source>
</evidence>
<evidence type="ECO:0000313" key="3">
    <source>
        <dbReference type="Proteomes" id="UP000198336"/>
    </source>
</evidence>
<dbReference type="Proteomes" id="UP000198336">
    <property type="component" value="Unassembled WGS sequence"/>
</dbReference>
<evidence type="ECO:0000313" key="2">
    <source>
        <dbReference type="EMBL" id="OXB00395.1"/>
    </source>
</evidence>
<reference evidence="2 3" key="1">
    <citation type="submission" date="2016-11" db="EMBL/GenBank/DDBJ databases">
        <title>Whole genomes of Flavobacteriaceae.</title>
        <authorList>
            <person name="Stine C."/>
            <person name="Li C."/>
            <person name="Tadesse D."/>
        </authorList>
    </citation>
    <scope>NUCLEOTIDE SEQUENCE [LARGE SCALE GENOMIC DNA]</scope>
    <source>
        <strain evidence="2 3">CCUG 59446</strain>
    </source>
</reference>
<keyword evidence="1" id="KW-0812">Transmembrane</keyword>
<dbReference type="EMBL" id="MUHA01000010">
    <property type="protein sequence ID" value="OXB00395.1"/>
    <property type="molecule type" value="Genomic_DNA"/>
</dbReference>
<proteinExistence type="predicted"/>